<dbReference type="EC" id="3.2.1.39" evidence="3"/>
<evidence type="ECO:0000256" key="8">
    <source>
        <dbReference type="SAM" id="SignalP"/>
    </source>
</evidence>
<dbReference type="PANTHER" id="PTHR31737">
    <property type="entry name" value="PROTEIN TOS1"/>
    <property type="match status" value="1"/>
</dbReference>
<keyword evidence="5 11" id="KW-0378">Hydrolase</keyword>
<feature type="chain" id="PRO_5025439623" description="glucan endo-1,3-beta-D-glucosidase" evidence="8">
    <location>
        <begin position="18"/>
        <end position="507"/>
    </location>
</feature>
<sequence>MMHILLVASFTLPFAYCKTSGELCKGTGERAPDGNWYCSEVRAITYRNISQAGVYNRTTYVDPGAGICGHETVQYGGTGPLTPLFGEVSMHLRGPMNVSKLAVYQLPSDMHTLQKRKTIPFYNRRRALRKREVGLMGQSPHQAPQQGLLLDKRTHNTSTSCRPRTITATVTVTDCELNVPTTTTVPTRNTTCNSPALPCMSTPRISVPSVRRSRTDCTYKNAAAAATVLEELVATATSHPIEQAGRAAMRHVVREAAADWSRVAYYRSVAPAEATGLSFLANLGDPLQSGTFDYAFGNSLSYVSSNGGKVTSESMPFEGTLGTSEREIAVFSDKACDQDCPYWRPNATSHFGWSGSSKAFFIEFQMDHYQNLGNDQGLISDAPAWWFLNAAIPRILQYGNDRNNVPCSCWSTGCGEFDAFELLGNGEERAKSTLHRQGNLEGGDSNYFKRPVGRMLKFAVIWHYPSITARVLDDDFDFSASLSSDQMQQLVSYDADSWVHSLFAIGS</sequence>
<evidence type="ECO:0000256" key="6">
    <source>
        <dbReference type="ARBA" id="ARBA00023295"/>
    </source>
</evidence>
<evidence type="ECO:0000256" key="5">
    <source>
        <dbReference type="ARBA" id="ARBA00022801"/>
    </source>
</evidence>
<dbReference type="Proteomes" id="UP000800096">
    <property type="component" value="Unassembled WGS sequence"/>
</dbReference>
<name>A0A6A5QAN9_AMPQU</name>
<feature type="domain" description="Cell wall protein YJL171C/Tos1 N-terminal" evidence="10">
    <location>
        <begin position="43"/>
        <end position="105"/>
    </location>
</feature>
<keyword evidence="4 8" id="KW-0732">Signal</keyword>
<dbReference type="EMBL" id="ML979140">
    <property type="protein sequence ID" value="KAF1912453.1"/>
    <property type="molecule type" value="Genomic_DNA"/>
</dbReference>
<evidence type="ECO:0000256" key="2">
    <source>
        <dbReference type="ARBA" id="ARBA00006055"/>
    </source>
</evidence>
<dbReference type="InterPro" id="IPR018805">
    <property type="entry name" value="YJL171C/Tos1_C"/>
</dbReference>
<evidence type="ECO:0000256" key="4">
    <source>
        <dbReference type="ARBA" id="ARBA00022729"/>
    </source>
</evidence>
<dbReference type="PANTHER" id="PTHR31737:SF2">
    <property type="entry name" value="PROTEIN TOS1"/>
    <property type="match status" value="1"/>
</dbReference>
<dbReference type="InterPro" id="IPR018807">
    <property type="entry name" value="YJL171C/Tos1_N"/>
</dbReference>
<dbReference type="OrthoDB" id="118256at2759"/>
<keyword evidence="7" id="KW-0961">Cell wall biogenesis/degradation</keyword>
<accession>A0A6A5QAN9</accession>
<dbReference type="GO" id="GO:0042973">
    <property type="term" value="F:glucan endo-1,3-beta-D-glucosidase activity"/>
    <property type="evidence" value="ECO:0007669"/>
    <property type="project" value="UniProtKB-EC"/>
</dbReference>
<protein>
    <recommendedName>
        <fullName evidence="3">glucan endo-1,3-beta-D-glucosidase</fullName>
        <ecNumber evidence="3">3.2.1.39</ecNumber>
    </recommendedName>
</protein>
<evidence type="ECO:0000313" key="11">
    <source>
        <dbReference type="EMBL" id="KAF1912453.1"/>
    </source>
</evidence>
<feature type="signal peptide" evidence="8">
    <location>
        <begin position="1"/>
        <end position="17"/>
    </location>
</feature>
<evidence type="ECO:0000259" key="10">
    <source>
        <dbReference type="Pfam" id="PF10290"/>
    </source>
</evidence>
<evidence type="ECO:0000256" key="7">
    <source>
        <dbReference type="ARBA" id="ARBA00023316"/>
    </source>
</evidence>
<evidence type="ECO:0000259" key="9">
    <source>
        <dbReference type="Pfam" id="PF10287"/>
    </source>
</evidence>
<keyword evidence="6" id="KW-0326">Glycosidase</keyword>
<dbReference type="GO" id="GO:0071555">
    <property type="term" value="P:cell wall organization"/>
    <property type="evidence" value="ECO:0007669"/>
    <property type="project" value="UniProtKB-KW"/>
</dbReference>
<proteinExistence type="inferred from homology"/>
<evidence type="ECO:0000256" key="3">
    <source>
        <dbReference type="ARBA" id="ARBA00012780"/>
    </source>
</evidence>
<comment type="similarity">
    <text evidence="2">Belongs to the PGA52 family.</text>
</comment>
<evidence type="ECO:0000256" key="1">
    <source>
        <dbReference type="ARBA" id="ARBA00000382"/>
    </source>
</evidence>
<organism evidence="11 12">
    <name type="scientific">Ampelomyces quisqualis</name>
    <name type="common">Powdery mildew agent</name>
    <dbReference type="NCBI Taxonomy" id="50730"/>
    <lineage>
        <taxon>Eukaryota</taxon>
        <taxon>Fungi</taxon>
        <taxon>Dikarya</taxon>
        <taxon>Ascomycota</taxon>
        <taxon>Pezizomycotina</taxon>
        <taxon>Dothideomycetes</taxon>
        <taxon>Pleosporomycetidae</taxon>
        <taxon>Pleosporales</taxon>
        <taxon>Pleosporineae</taxon>
        <taxon>Phaeosphaeriaceae</taxon>
        <taxon>Ampelomyces</taxon>
    </lineage>
</organism>
<comment type="catalytic activity">
    <reaction evidence="1">
        <text>Hydrolysis of (1-&gt;3)-beta-D-glucosidic linkages in (1-&gt;3)-beta-D-glucans.</text>
        <dbReference type="EC" id="3.2.1.39"/>
    </reaction>
</comment>
<evidence type="ECO:0000313" key="12">
    <source>
        <dbReference type="Proteomes" id="UP000800096"/>
    </source>
</evidence>
<gene>
    <name evidence="11" type="ORF">BDU57DRAFT_559684</name>
</gene>
<keyword evidence="12" id="KW-1185">Reference proteome</keyword>
<reference evidence="11" key="1">
    <citation type="journal article" date="2020" name="Stud. Mycol.">
        <title>101 Dothideomycetes genomes: a test case for predicting lifestyles and emergence of pathogens.</title>
        <authorList>
            <person name="Haridas S."/>
            <person name="Albert R."/>
            <person name="Binder M."/>
            <person name="Bloem J."/>
            <person name="Labutti K."/>
            <person name="Salamov A."/>
            <person name="Andreopoulos B."/>
            <person name="Baker S."/>
            <person name="Barry K."/>
            <person name="Bills G."/>
            <person name="Bluhm B."/>
            <person name="Cannon C."/>
            <person name="Castanera R."/>
            <person name="Culley D."/>
            <person name="Daum C."/>
            <person name="Ezra D."/>
            <person name="Gonzalez J."/>
            <person name="Henrissat B."/>
            <person name="Kuo A."/>
            <person name="Liang C."/>
            <person name="Lipzen A."/>
            <person name="Lutzoni F."/>
            <person name="Magnuson J."/>
            <person name="Mondo S."/>
            <person name="Nolan M."/>
            <person name="Ohm R."/>
            <person name="Pangilinan J."/>
            <person name="Park H.-J."/>
            <person name="Ramirez L."/>
            <person name="Alfaro M."/>
            <person name="Sun H."/>
            <person name="Tritt A."/>
            <person name="Yoshinaga Y."/>
            <person name="Zwiers L.-H."/>
            <person name="Turgeon B."/>
            <person name="Goodwin S."/>
            <person name="Spatafora J."/>
            <person name="Crous P."/>
            <person name="Grigoriev I."/>
        </authorList>
    </citation>
    <scope>NUCLEOTIDE SEQUENCE</scope>
    <source>
        <strain evidence="11">HMLAC05119</strain>
    </source>
</reference>
<dbReference type="Pfam" id="PF10287">
    <property type="entry name" value="YJL171C_Tos1_C"/>
    <property type="match status" value="1"/>
</dbReference>
<dbReference type="AlphaFoldDB" id="A0A6A5QAN9"/>
<dbReference type="Pfam" id="PF10290">
    <property type="entry name" value="YJL171C_Tos1_N"/>
    <property type="match status" value="1"/>
</dbReference>
<feature type="domain" description="Cell wall protein YJL171C/Tos1 C-terminal" evidence="9">
    <location>
        <begin position="259"/>
        <end position="490"/>
    </location>
</feature>
<dbReference type="GO" id="GO:0009277">
    <property type="term" value="C:fungal-type cell wall"/>
    <property type="evidence" value="ECO:0007669"/>
    <property type="project" value="TreeGrafter"/>
</dbReference>